<accession>A0A5C5VA99</accession>
<name>A0A5C5VA99_9BACT</name>
<evidence type="ECO:0000256" key="1">
    <source>
        <dbReference type="ARBA" id="ARBA00022679"/>
    </source>
</evidence>
<dbReference type="Pfam" id="PF00534">
    <property type="entry name" value="Glycos_transf_1"/>
    <property type="match status" value="1"/>
</dbReference>
<evidence type="ECO:0000259" key="2">
    <source>
        <dbReference type="Pfam" id="PF00534"/>
    </source>
</evidence>
<feature type="domain" description="Glycosyl transferase family 1" evidence="2">
    <location>
        <begin position="209"/>
        <end position="363"/>
    </location>
</feature>
<keyword evidence="5" id="KW-1185">Reference proteome</keyword>
<evidence type="ECO:0000313" key="5">
    <source>
        <dbReference type="Proteomes" id="UP000318878"/>
    </source>
</evidence>
<protein>
    <submittedName>
        <fullName evidence="4">Glycogen synthase</fullName>
        <ecNumber evidence="4">2.4.1.11</ecNumber>
    </submittedName>
</protein>
<reference evidence="4 5" key="1">
    <citation type="submission" date="2019-02" db="EMBL/GenBank/DDBJ databases">
        <title>Deep-cultivation of Planctomycetes and their phenomic and genomic characterization uncovers novel biology.</title>
        <authorList>
            <person name="Wiegand S."/>
            <person name="Jogler M."/>
            <person name="Boedeker C."/>
            <person name="Pinto D."/>
            <person name="Vollmers J."/>
            <person name="Rivas-Marin E."/>
            <person name="Kohn T."/>
            <person name="Peeters S.H."/>
            <person name="Heuer A."/>
            <person name="Rast P."/>
            <person name="Oberbeckmann S."/>
            <person name="Bunk B."/>
            <person name="Jeske O."/>
            <person name="Meyerdierks A."/>
            <person name="Storesund J.E."/>
            <person name="Kallscheuer N."/>
            <person name="Luecker S."/>
            <person name="Lage O.M."/>
            <person name="Pohl T."/>
            <person name="Merkel B.J."/>
            <person name="Hornburger P."/>
            <person name="Mueller R.-W."/>
            <person name="Bruemmer F."/>
            <person name="Labrenz M."/>
            <person name="Spormann A.M."/>
            <person name="Op Den Camp H."/>
            <person name="Overmann J."/>
            <person name="Amann R."/>
            <person name="Jetten M.S.M."/>
            <person name="Mascher T."/>
            <person name="Medema M.H."/>
            <person name="Devos D.P."/>
            <person name="Kaster A.-K."/>
            <person name="Ovreas L."/>
            <person name="Rohde M."/>
            <person name="Galperin M.Y."/>
            <person name="Jogler C."/>
        </authorList>
    </citation>
    <scope>NUCLEOTIDE SEQUENCE [LARGE SCALE GENOMIC DNA]</scope>
    <source>
        <strain evidence="4 5">Enr8</strain>
    </source>
</reference>
<dbReference type="SUPFAM" id="SSF53756">
    <property type="entry name" value="UDP-Glycosyltransferase/glycogen phosphorylase"/>
    <property type="match status" value="1"/>
</dbReference>
<evidence type="ECO:0000259" key="3">
    <source>
        <dbReference type="Pfam" id="PF13439"/>
    </source>
</evidence>
<sequence>MVPTTQSAAEVIRVGFNANLLVHPSMRGWNRYAVNLLENLPGAGVELVLYSMEPIAGAFRSRLESDAIAFSVSGKMSYFGWEQRWLPRQLRRDGIDAFHSPFHFGVPLLSPCPCVVTLHDAIGQRRWPAIGGWRGLANVRQWLNFGSHEIARRKSTKVITVSRFSQQELVRRLGIDAAKIIVIPEAADPTFAAIPSEELVKSTLQKFELPKPYFFYIGGFDARKNLPFLIRAFAAAEMSGVDLVLAGGDTTRQEELRDLSDQLDVSHQVRFIGRVDDTDLPALYRDALAFVYPSREEGFGLQLCEAMAMESPILASNATSLPEVLGDGGALFDPTQLDQLRDWLRRTATDPVLRKELAAKSRSRGADFSWRQTARETASVYRSIVASAGGAR</sequence>
<dbReference type="EC" id="2.4.1.11" evidence="4"/>
<dbReference type="GO" id="GO:0009103">
    <property type="term" value="P:lipopolysaccharide biosynthetic process"/>
    <property type="evidence" value="ECO:0007669"/>
    <property type="project" value="TreeGrafter"/>
</dbReference>
<dbReference type="OrthoDB" id="283384at2"/>
<gene>
    <name evidence="4" type="ORF">Enr8_20450</name>
</gene>
<evidence type="ECO:0000313" key="4">
    <source>
        <dbReference type="EMBL" id="TWT34632.1"/>
    </source>
</evidence>
<dbReference type="Proteomes" id="UP000318878">
    <property type="component" value="Unassembled WGS sequence"/>
</dbReference>
<dbReference type="CDD" id="cd03809">
    <property type="entry name" value="GT4_MtfB-like"/>
    <property type="match status" value="1"/>
</dbReference>
<proteinExistence type="predicted"/>
<organism evidence="4 5">
    <name type="scientific">Blastopirellula retiformator</name>
    <dbReference type="NCBI Taxonomy" id="2527970"/>
    <lineage>
        <taxon>Bacteria</taxon>
        <taxon>Pseudomonadati</taxon>
        <taxon>Planctomycetota</taxon>
        <taxon>Planctomycetia</taxon>
        <taxon>Pirellulales</taxon>
        <taxon>Pirellulaceae</taxon>
        <taxon>Blastopirellula</taxon>
    </lineage>
</organism>
<feature type="domain" description="Glycosyltransferase subfamily 4-like N-terminal" evidence="3">
    <location>
        <begin position="28"/>
        <end position="189"/>
    </location>
</feature>
<dbReference type="GO" id="GO:0004373">
    <property type="term" value="F:alpha-1,4-glucan glucosyltransferase (UDP-glucose donor) activity"/>
    <property type="evidence" value="ECO:0007669"/>
    <property type="project" value="UniProtKB-EC"/>
</dbReference>
<dbReference type="AlphaFoldDB" id="A0A5C5VA99"/>
<dbReference type="Pfam" id="PF13439">
    <property type="entry name" value="Glyco_transf_4"/>
    <property type="match status" value="1"/>
</dbReference>
<dbReference type="RefSeq" id="WP_146431041.1">
    <property type="nucleotide sequence ID" value="NZ_SJPF01000002.1"/>
</dbReference>
<comment type="caution">
    <text evidence="4">The sequence shown here is derived from an EMBL/GenBank/DDBJ whole genome shotgun (WGS) entry which is preliminary data.</text>
</comment>
<dbReference type="PANTHER" id="PTHR46401">
    <property type="entry name" value="GLYCOSYLTRANSFERASE WBBK-RELATED"/>
    <property type="match status" value="1"/>
</dbReference>
<dbReference type="PANTHER" id="PTHR46401:SF2">
    <property type="entry name" value="GLYCOSYLTRANSFERASE WBBK-RELATED"/>
    <property type="match status" value="1"/>
</dbReference>
<keyword evidence="4" id="KW-0328">Glycosyltransferase</keyword>
<dbReference type="EMBL" id="SJPF01000002">
    <property type="protein sequence ID" value="TWT34632.1"/>
    <property type="molecule type" value="Genomic_DNA"/>
</dbReference>
<dbReference type="Gene3D" id="3.40.50.2000">
    <property type="entry name" value="Glycogen Phosphorylase B"/>
    <property type="match status" value="2"/>
</dbReference>
<dbReference type="InterPro" id="IPR028098">
    <property type="entry name" value="Glyco_trans_4-like_N"/>
</dbReference>
<keyword evidence="1 4" id="KW-0808">Transferase</keyword>
<dbReference type="InterPro" id="IPR001296">
    <property type="entry name" value="Glyco_trans_1"/>
</dbReference>